<evidence type="ECO:0000313" key="2">
    <source>
        <dbReference type="Proteomes" id="UP000246104"/>
    </source>
</evidence>
<sequence length="70" mass="7832">MQNERPSAKESAKIAFPEASEPQIEALTNLANAVREGSNYNSYINDSRLDGLKKEYVVNFAVGQRPPIRH</sequence>
<comment type="caution">
    <text evidence="1">The sequence shown here is derived from an EMBL/GenBank/DDBJ whole genome shotgun (WGS) entry which is preliminary data.</text>
</comment>
<evidence type="ECO:0000313" key="1">
    <source>
        <dbReference type="EMBL" id="PWU23456.1"/>
    </source>
</evidence>
<name>A0A317JNT8_9BACT</name>
<protein>
    <submittedName>
        <fullName evidence="1">Uncharacterized protein</fullName>
    </submittedName>
</protein>
<gene>
    <name evidence="1" type="ORF">C5B42_02780</name>
</gene>
<accession>A0A317JNT8</accession>
<dbReference type="Proteomes" id="UP000246104">
    <property type="component" value="Unassembled WGS sequence"/>
</dbReference>
<proteinExistence type="predicted"/>
<reference evidence="1 2" key="1">
    <citation type="submission" date="2018-02" db="EMBL/GenBank/DDBJ databases">
        <title>Genomic Reconstructions from Amazon Rainforest and Pasture Soil Reveal Novel Insights into the Physiology of Candidate Phyla in Tropical Sites.</title>
        <authorList>
            <person name="Kroeger M.E."/>
            <person name="Delmont T."/>
            <person name="Eren A.M."/>
            <person name="Guo J."/>
            <person name="Meyer K.M."/>
            <person name="Khan K."/>
            <person name="Rodrigues J.L.M."/>
            <person name="Bohannan B.J.M."/>
            <person name="Tringe S."/>
            <person name="Borges C.D."/>
            <person name="Tiedje J."/>
            <person name="Tsai S.M."/>
            <person name="Nusslein K."/>
        </authorList>
    </citation>
    <scope>NUCLEOTIDE SEQUENCE [LARGE SCALE GENOMIC DNA]</scope>
    <source>
        <strain evidence="1">Amazon FNV 2010 28 9</strain>
    </source>
</reference>
<dbReference type="EMBL" id="PSRQ01000032">
    <property type="protein sequence ID" value="PWU23456.1"/>
    <property type="molecule type" value="Genomic_DNA"/>
</dbReference>
<organism evidence="1 2">
    <name type="scientific">Candidatus Cerribacteria bacterium 'Amazon FNV 2010 28 9'</name>
    <dbReference type="NCBI Taxonomy" id="2081795"/>
    <lineage>
        <taxon>Bacteria</taxon>
        <taxon>Candidatus Cerribacteria</taxon>
    </lineage>
</organism>
<dbReference type="AlphaFoldDB" id="A0A317JNT8"/>